<keyword evidence="6" id="KW-0597">Phosphoprotein</keyword>
<keyword evidence="14 31" id="KW-0851">Voltage-gated channel</keyword>
<organism evidence="35 36">
    <name type="scientific">Sander lucioperca</name>
    <name type="common">Pike-perch</name>
    <name type="synonym">Perca lucioperca</name>
    <dbReference type="NCBI Taxonomy" id="283035"/>
    <lineage>
        <taxon>Eukaryota</taxon>
        <taxon>Metazoa</taxon>
        <taxon>Chordata</taxon>
        <taxon>Craniata</taxon>
        <taxon>Vertebrata</taxon>
        <taxon>Euteleostomi</taxon>
        <taxon>Actinopterygii</taxon>
        <taxon>Neopterygii</taxon>
        <taxon>Teleostei</taxon>
        <taxon>Neoteleostei</taxon>
        <taxon>Acanthomorphata</taxon>
        <taxon>Eupercaria</taxon>
        <taxon>Perciformes</taxon>
        <taxon>Percoidei</taxon>
        <taxon>Percidae</taxon>
        <taxon>Luciopercinae</taxon>
        <taxon>Sander</taxon>
    </lineage>
</organism>
<feature type="domain" description="Voltage-dependent calcium channel alpha-1 subunit IQ" evidence="34">
    <location>
        <begin position="1634"/>
        <end position="1668"/>
    </location>
</feature>
<keyword evidence="19" id="KW-1015">Disulfide bond</keyword>
<reference evidence="35" key="2">
    <citation type="submission" date="2025-09" db="UniProtKB">
        <authorList>
            <consortium name="Ensembl"/>
        </authorList>
    </citation>
    <scope>IDENTIFICATION</scope>
</reference>
<keyword evidence="21" id="KW-0628">Postsynaptic cell membrane</keyword>
<feature type="transmembrane region" description="Helical" evidence="33">
    <location>
        <begin position="557"/>
        <end position="574"/>
    </location>
</feature>
<dbReference type="GO" id="GO:0098703">
    <property type="term" value="P:calcium ion import across plasma membrane"/>
    <property type="evidence" value="ECO:0007669"/>
    <property type="project" value="TreeGrafter"/>
</dbReference>
<accession>A0A8D0AWL9</accession>
<feature type="transmembrane region" description="Helical" evidence="33">
    <location>
        <begin position="198"/>
        <end position="217"/>
    </location>
</feature>
<keyword evidence="15 33" id="KW-1133">Transmembrane helix</keyword>
<feature type="compositionally biased region" description="Low complexity" evidence="32">
    <location>
        <begin position="1775"/>
        <end position="1793"/>
    </location>
</feature>
<keyword evidence="7 31" id="KW-0109">Calcium transport</keyword>
<feature type="compositionally biased region" description="Polar residues" evidence="32">
    <location>
        <begin position="498"/>
        <end position="510"/>
    </location>
</feature>
<evidence type="ECO:0000256" key="5">
    <source>
        <dbReference type="ARBA" id="ARBA00022475"/>
    </source>
</evidence>
<dbReference type="Pfam" id="PF16885">
    <property type="entry name" value="CAC1F_C"/>
    <property type="match status" value="1"/>
</dbReference>
<feature type="transmembrane region" description="Helical" evidence="33">
    <location>
        <begin position="1043"/>
        <end position="1072"/>
    </location>
</feature>
<keyword evidence="17" id="KW-0406">Ion transport</keyword>
<feature type="binding site" evidence="29">
    <location>
        <position position="736"/>
    </location>
    <ligand>
        <name>Ca(2+)</name>
        <dbReference type="ChEBI" id="CHEBI:29108"/>
    </ligand>
</feature>
<feature type="transmembrane region" description="Helical" evidence="33">
    <location>
        <begin position="1276"/>
        <end position="1299"/>
    </location>
</feature>
<keyword evidence="9 33" id="KW-0812">Transmembrane</keyword>
<keyword evidence="23" id="KW-0407">Ion channel</keyword>
<dbReference type="Proteomes" id="UP000694568">
    <property type="component" value="Unplaced"/>
</dbReference>
<dbReference type="FunFam" id="1.10.238.10:FF:000063">
    <property type="entry name" value="Voltage-dependent N-type calcium channel subunit alpha"/>
    <property type="match status" value="1"/>
</dbReference>
<reference evidence="35" key="1">
    <citation type="submission" date="2025-08" db="UniProtKB">
        <authorList>
            <consortium name="Ensembl"/>
        </authorList>
    </citation>
    <scope>IDENTIFICATION</scope>
</reference>
<dbReference type="InterPro" id="IPR027359">
    <property type="entry name" value="Volt_channel_dom_sf"/>
</dbReference>
<comment type="function">
    <text evidence="28">Pore-forming, alpha-1C subunit of the voltage-gated calcium channel that gives rise to L-type calcium currents. Mediates influx of calcium ions into the cytoplasm, and thereby triggers calcium release from the sarcoplasm. Plays an important role in excitation-contraction coupling in the heart. Required for normal heart development and normal regulation of heart rhythm. Required for normal contraction of smooth muscle cells in blood vessels and in the intestine. Essential for normal blood pressure regulation via its role in the contraction of arterial smooth muscle cells. Long-lasting (L-type) calcium channels belong to the 'high-voltage activated' (HVA) group.</text>
</comment>
<feature type="region of interest" description="Disordered" evidence="32">
    <location>
        <begin position="1750"/>
        <end position="1793"/>
    </location>
</feature>
<feature type="transmembrane region" description="Helical" evidence="33">
    <location>
        <begin position="1384"/>
        <end position="1402"/>
    </location>
</feature>
<evidence type="ECO:0000256" key="32">
    <source>
        <dbReference type="SAM" id="MobiDB-lite"/>
    </source>
</evidence>
<feature type="transmembrane region" description="Helical" evidence="33">
    <location>
        <begin position="756"/>
        <end position="783"/>
    </location>
</feature>
<comment type="function">
    <text evidence="31">Voltage-sensitive calcium channels (VSCC) mediate the entry of calcium ions into excitable cells and are also involved in a variety of calcium-dependent processes, including muscle contraction, hormone or neurotransmitter release, gene expression, cell motility, cell division and cell death.</text>
</comment>
<evidence type="ECO:0000256" key="8">
    <source>
        <dbReference type="ARBA" id="ARBA00022673"/>
    </source>
</evidence>
<dbReference type="Gene3D" id="1.20.120.350">
    <property type="entry name" value="Voltage-gated potassium channels. Chain C"/>
    <property type="match status" value="4"/>
</dbReference>
<feature type="transmembrane region" description="Helical" evidence="33">
    <location>
        <begin position="686"/>
        <end position="705"/>
    </location>
</feature>
<dbReference type="FunFam" id="1.10.287.70:FF:000021">
    <property type="entry name" value="Voltage-dependent L-type calcium channel subunit alpha"/>
    <property type="match status" value="1"/>
</dbReference>
<evidence type="ECO:0000256" key="13">
    <source>
        <dbReference type="ARBA" id="ARBA00022860"/>
    </source>
</evidence>
<keyword evidence="13" id="KW-0112">Calmodulin-binding</keyword>
<dbReference type="PANTHER" id="PTHR45628:SF10">
    <property type="entry name" value="VOLTAGE-DEPENDENT L-TYPE CALCIUM CHANNEL SUBUNIT ALPHA-1C"/>
    <property type="match status" value="1"/>
</dbReference>
<dbReference type="Pfam" id="PF08763">
    <property type="entry name" value="Ca_chan_IQ"/>
    <property type="match status" value="1"/>
</dbReference>
<feature type="region of interest" description="Disordered" evidence="32">
    <location>
        <begin position="101"/>
        <end position="130"/>
    </location>
</feature>
<keyword evidence="4" id="KW-0813">Transport</keyword>
<feature type="binding site" evidence="29">
    <location>
        <position position="1141"/>
    </location>
    <ligand>
        <name>Ca(2+)</name>
        <dbReference type="ChEBI" id="CHEBI:29108"/>
    </ligand>
</feature>
<keyword evidence="18 33" id="KW-0472">Membrane</keyword>
<evidence type="ECO:0000256" key="3">
    <source>
        <dbReference type="ARBA" id="ARBA00004484"/>
    </source>
</evidence>
<dbReference type="InterPro" id="IPR005446">
    <property type="entry name" value="VDCC_L_a1su"/>
</dbReference>
<feature type="transmembrane region" description="Helical" evidence="33">
    <location>
        <begin position="301"/>
        <end position="323"/>
    </location>
</feature>
<dbReference type="InterPro" id="IPR005451">
    <property type="entry name" value="VDCC_L_a1csu"/>
</dbReference>
<evidence type="ECO:0000256" key="1">
    <source>
        <dbReference type="ARBA" id="ARBA00004279"/>
    </source>
</evidence>
<feature type="transmembrane region" description="Helical" evidence="33">
    <location>
        <begin position="381"/>
        <end position="402"/>
    </location>
</feature>
<feature type="transmembrane region" description="Helical" evidence="33">
    <location>
        <begin position="6"/>
        <end position="26"/>
    </location>
</feature>
<evidence type="ECO:0000256" key="31">
    <source>
        <dbReference type="RuleBase" id="RU003808"/>
    </source>
</evidence>
<dbReference type="Gene3D" id="6.10.250.2180">
    <property type="match status" value="1"/>
</dbReference>
<evidence type="ECO:0000256" key="9">
    <source>
        <dbReference type="ARBA" id="ARBA00022692"/>
    </source>
</evidence>
<keyword evidence="10 29" id="KW-0479">Metal-binding</keyword>
<name>A0A8D0AWL9_SANLU</name>
<keyword evidence="12 29" id="KW-0106">Calcium</keyword>
<keyword evidence="11" id="KW-0677">Repeat</keyword>
<dbReference type="PRINTS" id="PR00167">
    <property type="entry name" value="CACHANNEL"/>
</dbReference>
<evidence type="ECO:0000256" key="12">
    <source>
        <dbReference type="ARBA" id="ARBA00022837"/>
    </source>
</evidence>
<evidence type="ECO:0000256" key="10">
    <source>
        <dbReference type="ARBA" id="ARBA00022723"/>
    </source>
</evidence>
<feature type="transmembrane region" description="Helical" evidence="33">
    <location>
        <begin position="1246"/>
        <end position="1264"/>
    </location>
</feature>
<feature type="compositionally biased region" description="Basic residues" evidence="32">
    <location>
        <begin position="112"/>
        <end position="124"/>
    </location>
</feature>
<comment type="subcellular location">
    <subcellularLocation>
        <location evidence="24">Cell membrane</location>
        <location evidence="24">Sarcolemma</location>
        <location evidence="24">T-tubule</location>
    </subcellularLocation>
    <subcellularLocation>
        <location evidence="2">Cell membrane</location>
        <location evidence="2">Sarcolemma</location>
        <topology evidence="2">Multi-pass membrane protein</topology>
    </subcellularLocation>
    <subcellularLocation>
        <location evidence="1">Cell projection</location>
        <location evidence="1">Dendrite</location>
    </subcellularLocation>
    <subcellularLocation>
        <location evidence="31">Membrane</location>
        <topology evidence="31">Multi-pass membrane protein</topology>
    </subcellularLocation>
    <subcellularLocation>
        <location evidence="3">Perikaryon</location>
    </subcellularLocation>
    <subcellularLocation>
        <location evidence="26">Postsynaptic density membrane</location>
    </subcellularLocation>
</comment>
<dbReference type="FunFam" id="1.10.287.70:FF:000007">
    <property type="entry name" value="Voltage-dependent L-type calcium channel subunit alpha"/>
    <property type="match status" value="1"/>
</dbReference>
<comment type="catalytic activity">
    <reaction evidence="27">
        <text>Ca(2+)(in) = Ca(2+)(out)</text>
        <dbReference type="Rhea" id="RHEA:29671"/>
        <dbReference type="ChEBI" id="CHEBI:29108"/>
    </reaction>
</comment>
<evidence type="ECO:0000256" key="33">
    <source>
        <dbReference type="SAM" id="Phobius"/>
    </source>
</evidence>
<dbReference type="FunFam" id="1.20.120.350:FF:000060">
    <property type="entry name" value="Voltage-dependent L-type calcium channel subunit alpha"/>
    <property type="match status" value="1"/>
</dbReference>
<evidence type="ECO:0000256" key="29">
    <source>
        <dbReference type="PIRSR" id="PIRSR602077-1"/>
    </source>
</evidence>
<dbReference type="FunFam" id="1.10.287.70:FF:000009">
    <property type="entry name" value="Voltage-dependent L-type calcium channel subunit alpha"/>
    <property type="match status" value="1"/>
</dbReference>
<dbReference type="SMART" id="SM01062">
    <property type="entry name" value="Ca_chan_IQ"/>
    <property type="match status" value="1"/>
</dbReference>
<evidence type="ECO:0000256" key="21">
    <source>
        <dbReference type="ARBA" id="ARBA00023257"/>
    </source>
</evidence>
<evidence type="ECO:0000256" key="18">
    <source>
        <dbReference type="ARBA" id="ARBA00023136"/>
    </source>
</evidence>
<feature type="region of interest" description="Disordered" evidence="32">
    <location>
        <begin position="480"/>
        <end position="513"/>
    </location>
</feature>
<keyword evidence="20 30" id="KW-0325">Glycoprotein</keyword>
<dbReference type="GeneTree" id="ENSGT00940000156127"/>
<feature type="transmembrane region" description="Helical" evidence="33">
    <location>
        <begin position="965"/>
        <end position="985"/>
    </location>
</feature>
<feature type="compositionally biased region" description="Pro residues" evidence="32">
    <location>
        <begin position="34"/>
        <end position="43"/>
    </location>
</feature>
<comment type="similarity">
    <text evidence="25">Belongs to the calcium channel alpha-1 subunit (TC 1.A.1.11) family. CACNA1C subfamily.</text>
</comment>
<dbReference type="InterPro" id="IPR050599">
    <property type="entry name" value="VDCC_alpha-1_subunit"/>
</dbReference>
<dbReference type="GO" id="GO:0043204">
    <property type="term" value="C:perikaryon"/>
    <property type="evidence" value="ECO:0007669"/>
    <property type="project" value="UniProtKB-SubCell"/>
</dbReference>
<evidence type="ECO:0000256" key="7">
    <source>
        <dbReference type="ARBA" id="ARBA00022568"/>
    </source>
</evidence>
<evidence type="ECO:0000256" key="11">
    <source>
        <dbReference type="ARBA" id="ARBA00022737"/>
    </source>
</evidence>
<feature type="transmembrane region" description="Helical" evidence="33">
    <location>
        <begin position="594"/>
        <end position="617"/>
    </location>
</feature>
<dbReference type="GO" id="GO:0030315">
    <property type="term" value="C:T-tubule"/>
    <property type="evidence" value="ECO:0007669"/>
    <property type="project" value="UniProtKB-SubCell"/>
</dbReference>
<evidence type="ECO:0000256" key="22">
    <source>
        <dbReference type="ARBA" id="ARBA00023273"/>
    </source>
</evidence>
<evidence type="ECO:0000313" key="36">
    <source>
        <dbReference type="Proteomes" id="UP000694568"/>
    </source>
</evidence>
<feature type="transmembrane region" description="Helical" evidence="33">
    <location>
        <begin position="927"/>
        <end position="945"/>
    </location>
</feature>
<evidence type="ECO:0000313" key="35">
    <source>
        <dbReference type="Ensembl" id="ENSSLUP00000060280.1"/>
    </source>
</evidence>
<evidence type="ECO:0000256" key="25">
    <source>
        <dbReference type="ARBA" id="ARBA00024028"/>
    </source>
</evidence>
<feature type="region of interest" description="Disordered" evidence="32">
    <location>
        <begin position="2089"/>
        <end position="2124"/>
    </location>
</feature>
<sequence length="2124" mass="238205">MKSLLTVHLCCLLTFFLLSSFFFLLLSTPGSDYSPPPPLPPPVLSNEHSGSGSHGDHGGGGGGVNHGLGVVGLAPEHIATPGAALSWQAAIDAARQAKMMGGGPISTASSTQRKRQHYGSKPKKQTTTTATRPPRALLCLTLKNPIRRACISIVEWKPFEIIILMTIFANCVALAVYIPFPEDDSNATNSNLERVEYLFLIIFTVEAFLKVIAYGLLFHPNAYLRNGWNLLDFIIVVVGLFSAILEQATKGDGATPIGGKAAGFDVKALRAFRVLRPLRLVSGVPSLQVVLNSIIKAMVPLLHIALLVLFVIIIYAIIGLELFMGKMHKTCTHQNTGTIAEEKPAPCAPDGAYGRHCKYNGTECRVGWEGPNDGITNFDNFAFAMLTVFQCITMEGWTDVLYWMQDAMGYELPWVYFVSLVIFGSFFVLNLVLGVLSGEFSKEREKAKARGDFQKLREKQQLEEDLKGYLDWITQAEDIDPENEEEGMDDDKPRNLSMPASENESVNTDNAPGGDVEGETCCTRLANRISKSKFSRYSRRWNRLCRRKCRAGVKSQVFYWLVIFLVFLNTLTIASEHHQQPQWLTDVQDIANKVLLALFTGEMLLKMYSLGLQAYFVSLFNRFDSFVVCGGILETILVETKIMSPLGISVLRCVRLLRIFKITRYWNSLSNLVASLLNSVRSIASLLLLLFLFIIIFSLLGMQLFGGKFNFDETRRSTFDNFPQSLLTVFQILTGEDWNSVMYDGIMAYGGPSFPGMLVCIYFIILFICGNYILLNVFLAIAVDNLADAESLTSAQKEEEEEKERKKTGQVQLASPEKRHANEKPPLKEEKKKEKIELKSITSDGETNAATKVHNDTHISRKTKVAADFNKCDDEEPEMPVGPRPRPLSDIQLKEKAIPMPEARAFFVFSHTNQFRVLCHKIVNHNIFTNLILFFILLSSISLAAEDPVKNDSFRNQILGYADHVFTGLFTIEIILKMTAYGAFLHKGSFCRNYFNILDLVVVSVSLISSGIQSSAINVVKILRVLRVLRPLRAINRAKGLKHVVQCVFVAIRTIGNIVIVTTLLQFMFACIGVQLFKGKFFYCSDSSKQTYAECRGFYIMYKDGDVGKPERSERKWENSDFNFDDVLQGMMALFAVSTFEGWPGLLYRAIDSHTEDVGPIYNYRVVISIFFIIYIIIIAFFMMNIFVGFVIVTFQEQGEQEYKNCELDKNQRQCVEYALKARPLRRYIPKNPYQYKVWYVVNSTYFEYLMFTLILLNTICLAMQHHGQTKNFNDAMNILNMLFTGLFTVEMILKLIAFKPRHYFVDAWNTFDALIVVGSIVDIAITEVNVSKSTQTGLQNSEENARISITFFRLFRVMRLVKLLSRGEGIRTLLWTFIKSFQALPYVALLIVMLFFIYAVIGMQMFGKIALRDHTQINRNNNFQTFPQAVLLLFRCATGEAWQEIMLACSPVRPCEKGSTNENNTANEDCGSQFSIIYFVSFYMLCAFLIINLFVAVIMDNFDYLTRDWSILGPHHLDEFKRIWAEYDPEAKGRIKHLDVVTLLRRIQPPLGFGKLCPHRVACKRLVSMNMPLNSDGTVMFNATLFALVRTALRIKTDGNLEQANEELRSIVKKIWKRTSMKLLDQVVPPAGDDEVTVGKFYATFLIQEYFRKFKKRKEQGLVAKVAPKTALSLQAGLRTLHDIGPEIRRAISGDLTVEEELDKGLKEPVSAASEDDIFRRTGGLFSNHVNYYNQSDGHSSFPQSFTTQRPLHISQKGSPCEGESPSHEKLMDSTTFTPSSYSSSGSNANINNANNTSMVGVTTQGISRFPSPSISTVDGHTGQPLTPILLPRSAWCEGSTEETYDESYGDDREYHEADHSLSSDMYLEEVEDRRGGGGWQSPRRVFLCPTSLGRRSSFHLECLRRQSKPDISQKTSVPLHLVHHQALAVAGLSPLLRRSHSPTLFSQLCSTPPATHGSDASYQRVPSLRLEGSSSHEKLNTSLPSVNLYFSLPFHPAISLYLPPFISIHSFLSHFPPQVLISEGLGHFAQDPSFIEATKAELADACDMTIEEMEHAANNILNGNTATTHSPNGNLLPFHTAAAATHRDQVVSEGGEEARGSRGSVHEPQVGDSRPAWGGGVS</sequence>
<keyword evidence="16" id="KW-0770">Synapse</keyword>
<dbReference type="GO" id="GO:0098839">
    <property type="term" value="C:postsynaptic density membrane"/>
    <property type="evidence" value="ECO:0007669"/>
    <property type="project" value="UniProtKB-SubCell"/>
</dbReference>
<dbReference type="FunFam" id="1.20.120.350:FF:000001">
    <property type="entry name" value="Voltage-dependent L-type calcium channel subunit alpha"/>
    <property type="match status" value="1"/>
</dbReference>
<dbReference type="Pfam" id="PF16905">
    <property type="entry name" value="GPHH"/>
    <property type="match status" value="1"/>
</dbReference>
<dbReference type="InterPro" id="IPR031688">
    <property type="entry name" value="CAC1F_C"/>
</dbReference>
<evidence type="ECO:0000256" key="19">
    <source>
        <dbReference type="ARBA" id="ARBA00023157"/>
    </source>
</evidence>
<dbReference type="InterPro" id="IPR014873">
    <property type="entry name" value="VDCC_a1su_IQ"/>
</dbReference>
<dbReference type="FunFam" id="1.20.120.350:FF:000090">
    <property type="entry name" value="Voltage-dependent L-type calcium channel subunit alpha"/>
    <property type="match status" value="1"/>
</dbReference>
<feature type="compositionally biased region" description="Basic and acidic residues" evidence="32">
    <location>
        <begin position="816"/>
        <end position="833"/>
    </location>
</feature>
<evidence type="ECO:0000256" key="27">
    <source>
        <dbReference type="ARBA" id="ARBA00036634"/>
    </source>
</evidence>
<dbReference type="GO" id="GO:0005516">
    <property type="term" value="F:calmodulin binding"/>
    <property type="evidence" value="ECO:0007669"/>
    <property type="project" value="UniProtKB-KW"/>
</dbReference>
<evidence type="ECO:0000256" key="4">
    <source>
        <dbReference type="ARBA" id="ARBA00022448"/>
    </source>
</evidence>
<evidence type="ECO:0000256" key="17">
    <source>
        <dbReference type="ARBA" id="ARBA00023065"/>
    </source>
</evidence>
<feature type="region of interest" description="Disordered" evidence="32">
    <location>
        <begin position="797"/>
        <end position="833"/>
    </location>
</feature>
<evidence type="ECO:0000256" key="15">
    <source>
        <dbReference type="ARBA" id="ARBA00022989"/>
    </source>
</evidence>
<feature type="transmembrane region" description="Helical" evidence="33">
    <location>
        <begin position="161"/>
        <end position="178"/>
    </location>
</feature>
<feature type="transmembrane region" description="Helical" evidence="33">
    <location>
        <begin position="1477"/>
        <end position="1500"/>
    </location>
</feature>
<feature type="compositionally biased region" description="Basic and acidic residues" evidence="32">
    <location>
        <begin position="2089"/>
        <end position="2102"/>
    </location>
</feature>
<evidence type="ECO:0000256" key="20">
    <source>
        <dbReference type="ARBA" id="ARBA00023180"/>
    </source>
</evidence>
<dbReference type="GO" id="GO:0046872">
    <property type="term" value="F:metal ion binding"/>
    <property type="evidence" value="ECO:0007669"/>
    <property type="project" value="UniProtKB-KW"/>
</dbReference>
<keyword evidence="22" id="KW-0966">Cell projection</keyword>
<dbReference type="PANTHER" id="PTHR45628">
    <property type="entry name" value="VOLTAGE-DEPENDENT CALCIUM CHANNEL TYPE A SUBUNIT ALPHA-1"/>
    <property type="match status" value="1"/>
</dbReference>
<evidence type="ECO:0000256" key="16">
    <source>
        <dbReference type="ARBA" id="ARBA00023018"/>
    </source>
</evidence>
<evidence type="ECO:0000256" key="26">
    <source>
        <dbReference type="ARBA" id="ARBA00034112"/>
    </source>
</evidence>
<dbReference type="PRINTS" id="PR01630">
    <property type="entry name" value="LVDCCALPHA1"/>
</dbReference>
<dbReference type="Gene3D" id="1.10.287.70">
    <property type="match status" value="4"/>
</dbReference>
<dbReference type="GO" id="GO:0008331">
    <property type="term" value="F:high voltage-gated calcium channel activity"/>
    <property type="evidence" value="ECO:0007669"/>
    <property type="project" value="TreeGrafter"/>
</dbReference>
<protein>
    <recommendedName>
        <fullName evidence="31">Voltage-dependent L-type calcium channel subunit alpha</fullName>
    </recommendedName>
</protein>
<evidence type="ECO:0000256" key="24">
    <source>
        <dbReference type="ARBA" id="ARBA00024012"/>
    </source>
</evidence>
<evidence type="ECO:0000256" key="23">
    <source>
        <dbReference type="ARBA" id="ARBA00023303"/>
    </source>
</evidence>
<dbReference type="FunFam" id="1.20.120.350:FF:000010">
    <property type="entry name" value="Voltage-dependent L-type calcium channel subunit alpha"/>
    <property type="match status" value="1"/>
</dbReference>
<feature type="transmembrane region" description="Helical" evidence="33">
    <location>
        <begin position="1170"/>
        <end position="1195"/>
    </location>
</feature>
<dbReference type="Pfam" id="PF00520">
    <property type="entry name" value="Ion_trans"/>
    <property type="match status" value="4"/>
</dbReference>
<proteinExistence type="inferred from homology"/>
<dbReference type="InterPro" id="IPR002077">
    <property type="entry name" value="VDCCAlpha1"/>
</dbReference>
<dbReference type="GO" id="GO:0005891">
    <property type="term" value="C:voltage-gated calcium channel complex"/>
    <property type="evidence" value="ECO:0007669"/>
    <property type="project" value="InterPro"/>
</dbReference>
<dbReference type="InterPro" id="IPR031649">
    <property type="entry name" value="GPHH_dom"/>
</dbReference>
<feature type="transmembrane region" description="Helical" evidence="33">
    <location>
        <begin position="229"/>
        <end position="245"/>
    </location>
</feature>
<dbReference type="GO" id="GO:0030425">
    <property type="term" value="C:dendrite"/>
    <property type="evidence" value="ECO:0007669"/>
    <property type="project" value="UniProtKB-SubCell"/>
</dbReference>
<feature type="glycosylation site" description="N-linked (GlcNAc...) asparagine" evidence="30">
    <location>
        <position position="360"/>
    </location>
</feature>
<dbReference type="PRINTS" id="PR01635">
    <property type="entry name" value="LVDCCALPHA1C"/>
</dbReference>
<dbReference type="InterPro" id="IPR005821">
    <property type="entry name" value="Ion_trans_dom"/>
</dbReference>
<feature type="binding site" evidence="29">
    <location>
        <position position="395"/>
    </location>
    <ligand>
        <name>Ca(2+)</name>
        <dbReference type="ChEBI" id="CHEBI:29108"/>
    </ligand>
</feature>
<feature type="transmembrane region" description="Helical" evidence="33">
    <location>
        <begin position="414"/>
        <end position="436"/>
    </location>
</feature>
<dbReference type="Gene3D" id="6.10.250.2500">
    <property type="match status" value="1"/>
</dbReference>
<evidence type="ECO:0000256" key="2">
    <source>
        <dbReference type="ARBA" id="ARBA00004415"/>
    </source>
</evidence>
<keyword evidence="5" id="KW-1003">Cell membrane</keyword>
<dbReference type="SUPFAM" id="SSF81324">
    <property type="entry name" value="Voltage-gated potassium channels"/>
    <property type="match status" value="4"/>
</dbReference>
<evidence type="ECO:0000256" key="28">
    <source>
        <dbReference type="ARBA" id="ARBA00045450"/>
    </source>
</evidence>
<evidence type="ECO:0000256" key="14">
    <source>
        <dbReference type="ARBA" id="ARBA00022882"/>
    </source>
</evidence>
<dbReference type="Ensembl" id="ENSSLUT00000061980.1">
    <property type="protein sequence ID" value="ENSSLUP00000060280.1"/>
    <property type="gene ID" value="ENSSLUG00000018930.1"/>
</dbReference>
<feature type="compositionally biased region" description="Acidic residues" evidence="32">
    <location>
        <begin position="480"/>
        <end position="489"/>
    </location>
</feature>
<feature type="region of interest" description="Disordered" evidence="32">
    <location>
        <begin position="34"/>
        <end position="61"/>
    </location>
</feature>
<evidence type="ECO:0000256" key="30">
    <source>
        <dbReference type="PIRSR" id="PIRSR602077-3"/>
    </source>
</evidence>
<evidence type="ECO:0000256" key="6">
    <source>
        <dbReference type="ARBA" id="ARBA00022553"/>
    </source>
</evidence>
<evidence type="ECO:0000259" key="34">
    <source>
        <dbReference type="SMART" id="SM01062"/>
    </source>
</evidence>
<dbReference type="FunFam" id="1.20.120.350:FF:000006">
    <property type="entry name" value="Voltage-dependent L-type calcium channel subunit alpha"/>
    <property type="match status" value="1"/>
</dbReference>
<keyword evidence="8 31" id="KW-0107">Calcium channel</keyword>
<keyword evidence="36" id="KW-1185">Reference proteome</keyword>